<dbReference type="KEGG" id="scia:HUG15_19935"/>
<dbReference type="RefSeq" id="WP_200125144.1">
    <property type="nucleotide sequence ID" value="NZ_CP054705.1"/>
</dbReference>
<dbReference type="EMBL" id="CP054705">
    <property type="protein sequence ID" value="QQK77631.1"/>
    <property type="molecule type" value="Genomic_DNA"/>
</dbReference>
<gene>
    <name evidence="1" type="ORF">HUG15_19935</name>
</gene>
<reference evidence="1 2" key="1">
    <citation type="submission" date="2020-06" db="EMBL/GenBank/DDBJ databases">
        <title>Genomic analysis of Salicibibacter sp. NKC5-3.</title>
        <authorList>
            <person name="Oh Y.J."/>
        </authorList>
    </citation>
    <scope>NUCLEOTIDE SEQUENCE [LARGE SCALE GENOMIC DNA]</scope>
    <source>
        <strain evidence="1 2">NKC5-3</strain>
    </source>
</reference>
<sequence>MNVIIPTKTSGEIYKGSVQPASRLDVFPGAFFDWHQLIKDGEYLIYKLTVRGNTDTQALIAYRQEKGFFRVKALEKRDYKNPDNLLLITGPLLAYVAHQCTSIEDEPFILVETKTTPQVLDNYKAFGGELHYAPEPAMVFDPFACIQLIELYLRKGVNADD</sequence>
<accession>A0A7T6Z6D4</accession>
<organism evidence="1 2">
    <name type="scientific">Salicibibacter cibarius</name>
    <dbReference type="NCBI Taxonomy" id="2743000"/>
    <lineage>
        <taxon>Bacteria</taxon>
        <taxon>Bacillati</taxon>
        <taxon>Bacillota</taxon>
        <taxon>Bacilli</taxon>
        <taxon>Bacillales</taxon>
        <taxon>Bacillaceae</taxon>
        <taxon>Salicibibacter</taxon>
    </lineage>
</organism>
<dbReference type="Proteomes" id="UP000595823">
    <property type="component" value="Chromosome"/>
</dbReference>
<name>A0A7T6Z6D4_9BACI</name>
<evidence type="ECO:0000313" key="2">
    <source>
        <dbReference type="Proteomes" id="UP000595823"/>
    </source>
</evidence>
<protein>
    <submittedName>
        <fullName evidence="1">Uncharacterized protein</fullName>
    </submittedName>
</protein>
<evidence type="ECO:0000313" key="1">
    <source>
        <dbReference type="EMBL" id="QQK77631.1"/>
    </source>
</evidence>
<keyword evidence="2" id="KW-1185">Reference proteome</keyword>
<proteinExistence type="predicted"/>
<dbReference type="AlphaFoldDB" id="A0A7T6Z6D4"/>